<name>I2CRI7_NANGC</name>
<keyword evidence="1" id="KW-0732">Signal</keyword>
<accession>I2CRI7</accession>
<dbReference type="AlphaFoldDB" id="I2CRI7"/>
<reference evidence="2" key="2">
    <citation type="journal article" date="2012" name="Nat. Commun.">
        <title>Draft genome sequence and genetic transformation of the oleaginous alga Nannochloropis gaditana.</title>
        <authorList>
            <person name="Radakovits R."/>
            <person name="Jinkerson R.E."/>
            <person name="Fuerstenberg S.I."/>
            <person name="Tae H."/>
            <person name="Settlage R.E."/>
            <person name="Boore J.L."/>
            <person name="Posewitz M.C."/>
        </authorList>
    </citation>
    <scope>NUCLEOTIDE SEQUENCE</scope>
    <source>
        <strain evidence="2">CCMP526</strain>
    </source>
</reference>
<feature type="signal peptide" evidence="1">
    <location>
        <begin position="1"/>
        <end position="15"/>
    </location>
</feature>
<proteinExistence type="evidence at transcript level"/>
<organism evidence="2">
    <name type="scientific">Nannochloropsis gaditana (strain CCMP526)</name>
    <name type="common">Green microalga</name>
    <name type="synonym">Microchloropsis gaditana</name>
    <dbReference type="NCBI Taxonomy" id="1093141"/>
    <lineage>
        <taxon>Eukaryota</taxon>
        <taxon>Sar</taxon>
        <taxon>Stramenopiles</taxon>
        <taxon>Ochrophyta</taxon>
        <taxon>Eustigmatophyceae</taxon>
        <taxon>Eustigmatales</taxon>
        <taxon>Monodopsidaceae</taxon>
        <taxon>Nannochloropsis</taxon>
    </lineage>
</organism>
<protein>
    <submittedName>
        <fullName evidence="2">Uncharacterized protein</fullName>
    </submittedName>
</protein>
<reference evidence="2" key="1">
    <citation type="journal article" date="2012" name="Bioengineered">
        <title>Additional insights into the genome of the oleaginous model alga Nannochloropsis gaditana.</title>
        <authorList>
            <person name="Jinkerson R.E."/>
            <person name="Radakovits R."/>
            <person name="Posewitz M.C."/>
        </authorList>
    </citation>
    <scope>NUCLEOTIDE SEQUENCE</scope>
    <source>
        <strain evidence="2">CCMP526</strain>
    </source>
</reference>
<sequence length="50" mass="5784">MKAPFWRLTWRGARSVCLWKICLTRVSKSFSLMPSRAKEKGALRDGQLCI</sequence>
<feature type="chain" id="PRO_5012519788" evidence="1">
    <location>
        <begin position="16"/>
        <end position="50"/>
    </location>
</feature>
<gene>
    <name evidence="2" type="ORF">NGATSA_2033600</name>
</gene>
<evidence type="ECO:0000256" key="1">
    <source>
        <dbReference type="SAM" id="SignalP"/>
    </source>
</evidence>
<dbReference type="EMBL" id="JU980457">
    <property type="protein sequence ID" value="AFJ69520.1"/>
    <property type="molecule type" value="mRNA"/>
</dbReference>
<evidence type="ECO:0000313" key="2">
    <source>
        <dbReference type="EMBL" id="AFJ69520.1"/>
    </source>
</evidence>